<dbReference type="PANTHER" id="PTHR30026:SF20">
    <property type="entry name" value="OUTER MEMBRANE PROTEIN TOLC"/>
    <property type="match status" value="1"/>
</dbReference>
<feature type="region of interest" description="Disordered" evidence="9">
    <location>
        <begin position="509"/>
        <end position="528"/>
    </location>
</feature>
<dbReference type="Gene3D" id="1.20.1600.10">
    <property type="entry name" value="Outer membrane efflux proteins (OEP)"/>
    <property type="match status" value="1"/>
</dbReference>
<name>A0ABN0SVW5_9FIRM</name>
<dbReference type="InterPro" id="IPR051906">
    <property type="entry name" value="TolC-like"/>
</dbReference>
<dbReference type="Pfam" id="PF02321">
    <property type="entry name" value="OEP"/>
    <property type="match status" value="2"/>
</dbReference>
<feature type="coiled-coil region" evidence="8">
    <location>
        <begin position="230"/>
        <end position="257"/>
    </location>
</feature>
<evidence type="ECO:0000256" key="2">
    <source>
        <dbReference type="ARBA" id="ARBA00007613"/>
    </source>
</evidence>
<dbReference type="EMBL" id="BAAACR010000002">
    <property type="protein sequence ID" value="GAA0202917.1"/>
    <property type="molecule type" value="Genomic_DNA"/>
</dbReference>
<keyword evidence="7" id="KW-0998">Cell outer membrane</keyword>
<proteinExistence type="inferred from homology"/>
<evidence type="ECO:0000256" key="1">
    <source>
        <dbReference type="ARBA" id="ARBA00004442"/>
    </source>
</evidence>
<evidence type="ECO:0008006" key="12">
    <source>
        <dbReference type="Google" id="ProtNLM"/>
    </source>
</evidence>
<feature type="coiled-coil region" evidence="8">
    <location>
        <begin position="368"/>
        <end position="427"/>
    </location>
</feature>
<evidence type="ECO:0000256" key="7">
    <source>
        <dbReference type="ARBA" id="ARBA00023237"/>
    </source>
</evidence>
<sequence>MKKTVTADTMIEPVNTVHTVDTDSFGAARRSGASVTDEEEMVLNTQGLFAKRLVRALALSAAVGLFAGTASAETVQVDLSRSVQMALESNRTIKQALTDVDAAHASLSQVNRTMGPTLTWQTSANRVGGEAYRGSGVKYNYGNTGTVSLPVYNAALNAQRKAARYGLNAADFALEQTKQSIRLTATTDYFNILQARNLVKVREDTVATLQTHLADVNAQLRAGTVARADVLASEVELANAQQNLTTARNNYEVAVATLNNVIGVPTDTTLDINDELRYTNYDLSLDDCTDYGLLYRADGAAALYALRRAEEGVRAAKAGYQPTVNAAATRSIAGERPFKDDHKSSDTWAAGLSASWNIFDNGVTAAQVDAAKATLRKAEEALAATDEQIRLDVRTAYLNLRAAEQNIETTEKAVSRAEEDYNIARVRYNAGVGTNLEVMRASDNLTTARMNYSTALYNYNMGKAALDNAMGVPVDLDAVRYRAAEEDGQRVQGARAAAQIHEGARFETPKAEGVRPVPVHTPKEPATAAAARVQKANAAYEAEMNR</sequence>
<comment type="caution">
    <text evidence="10">The sequence shown here is derived from an EMBL/GenBank/DDBJ whole genome shotgun (WGS) entry which is preliminary data.</text>
</comment>
<reference evidence="10 11" key="1">
    <citation type="journal article" date="2019" name="Int. J. Syst. Evol. Microbiol.">
        <title>The Global Catalogue of Microorganisms (GCM) 10K type strain sequencing project: providing services to taxonomists for standard genome sequencing and annotation.</title>
        <authorList>
            <consortium name="The Broad Institute Genomics Platform"/>
            <consortium name="The Broad Institute Genome Sequencing Center for Infectious Disease"/>
            <person name="Wu L."/>
            <person name="Ma J."/>
        </authorList>
    </citation>
    <scope>NUCLEOTIDE SEQUENCE [LARGE SCALE GENOMIC DNA]</scope>
    <source>
        <strain evidence="10 11">JCM 8542</strain>
    </source>
</reference>
<evidence type="ECO:0000256" key="6">
    <source>
        <dbReference type="ARBA" id="ARBA00023136"/>
    </source>
</evidence>
<keyword evidence="6" id="KW-0472">Membrane</keyword>
<evidence type="ECO:0000256" key="4">
    <source>
        <dbReference type="ARBA" id="ARBA00022452"/>
    </source>
</evidence>
<evidence type="ECO:0000256" key="3">
    <source>
        <dbReference type="ARBA" id="ARBA00022448"/>
    </source>
</evidence>
<comment type="subcellular location">
    <subcellularLocation>
        <location evidence="1">Cell outer membrane</location>
    </subcellularLocation>
</comment>
<organism evidence="10 11">
    <name type="scientific">Selenomonas dianae</name>
    <dbReference type="NCBI Taxonomy" id="135079"/>
    <lineage>
        <taxon>Bacteria</taxon>
        <taxon>Bacillati</taxon>
        <taxon>Bacillota</taxon>
        <taxon>Negativicutes</taxon>
        <taxon>Selenomonadales</taxon>
        <taxon>Selenomonadaceae</taxon>
        <taxon>Selenomonas</taxon>
    </lineage>
</organism>
<gene>
    <name evidence="10" type="ORF">GCM10008919_02820</name>
</gene>
<comment type="similarity">
    <text evidence="2">Belongs to the outer membrane factor (OMF) (TC 1.B.17) family.</text>
</comment>
<accession>A0ABN0SVW5</accession>
<evidence type="ECO:0000313" key="10">
    <source>
        <dbReference type="EMBL" id="GAA0202917.1"/>
    </source>
</evidence>
<evidence type="ECO:0000313" key="11">
    <source>
        <dbReference type="Proteomes" id="UP001500399"/>
    </source>
</evidence>
<keyword evidence="11" id="KW-1185">Reference proteome</keyword>
<evidence type="ECO:0000256" key="8">
    <source>
        <dbReference type="SAM" id="Coils"/>
    </source>
</evidence>
<keyword evidence="5" id="KW-0812">Transmembrane</keyword>
<protein>
    <recommendedName>
        <fullName evidence="12">Outer membrane efflux protein</fullName>
    </recommendedName>
</protein>
<evidence type="ECO:0000256" key="9">
    <source>
        <dbReference type="SAM" id="MobiDB-lite"/>
    </source>
</evidence>
<keyword evidence="4" id="KW-1134">Transmembrane beta strand</keyword>
<keyword evidence="3" id="KW-0813">Transport</keyword>
<dbReference type="InterPro" id="IPR003423">
    <property type="entry name" value="OMP_efflux"/>
</dbReference>
<dbReference type="PANTHER" id="PTHR30026">
    <property type="entry name" value="OUTER MEMBRANE PROTEIN TOLC"/>
    <property type="match status" value="1"/>
</dbReference>
<dbReference type="Proteomes" id="UP001500399">
    <property type="component" value="Unassembled WGS sequence"/>
</dbReference>
<dbReference type="SUPFAM" id="SSF56954">
    <property type="entry name" value="Outer membrane efflux proteins (OEP)"/>
    <property type="match status" value="1"/>
</dbReference>
<keyword evidence="8" id="KW-0175">Coiled coil</keyword>
<evidence type="ECO:0000256" key="5">
    <source>
        <dbReference type="ARBA" id="ARBA00022692"/>
    </source>
</evidence>